<dbReference type="Pfam" id="PF13501">
    <property type="entry name" value="SoxY"/>
    <property type="match status" value="1"/>
</dbReference>
<feature type="domain" description="Ig-like SoxY" evidence="2">
    <location>
        <begin position="45"/>
        <end position="148"/>
    </location>
</feature>
<reference evidence="3 4" key="1">
    <citation type="submission" date="2023-10" db="EMBL/GenBank/DDBJ databases">
        <title>Two novel species belonging to the OM43/NOR5 clade.</title>
        <authorList>
            <person name="Park M."/>
        </authorList>
    </citation>
    <scope>NUCLEOTIDE SEQUENCE [LARGE SCALE GENOMIC DNA]</scope>
    <source>
        <strain evidence="3 4">IMCC43200</strain>
    </source>
</reference>
<feature type="chain" id="PRO_5045937947" evidence="1">
    <location>
        <begin position="30"/>
        <end position="150"/>
    </location>
</feature>
<protein>
    <submittedName>
        <fullName evidence="3">Thiosulfate oxidation carrier protein SoxY</fullName>
    </submittedName>
</protein>
<dbReference type="InterPro" id="IPR038162">
    <property type="entry name" value="SoxY_sf"/>
</dbReference>
<evidence type="ECO:0000313" key="3">
    <source>
        <dbReference type="EMBL" id="WOJ92690.1"/>
    </source>
</evidence>
<evidence type="ECO:0000259" key="2">
    <source>
        <dbReference type="Pfam" id="PF13501"/>
    </source>
</evidence>
<dbReference type="RefSeq" id="WP_407347289.1">
    <property type="nucleotide sequence ID" value="NZ_CP136864.1"/>
</dbReference>
<proteinExistence type="predicted"/>
<organism evidence="3 4">
    <name type="scientific">Congregibacter variabilis</name>
    <dbReference type="NCBI Taxonomy" id="3081200"/>
    <lineage>
        <taxon>Bacteria</taxon>
        <taxon>Pseudomonadati</taxon>
        <taxon>Pseudomonadota</taxon>
        <taxon>Gammaproteobacteria</taxon>
        <taxon>Cellvibrionales</taxon>
        <taxon>Halieaceae</taxon>
        <taxon>Congregibacter</taxon>
    </lineage>
</organism>
<feature type="signal peptide" evidence="1">
    <location>
        <begin position="1"/>
        <end position="29"/>
    </location>
</feature>
<evidence type="ECO:0000313" key="4">
    <source>
        <dbReference type="Proteomes" id="UP001626537"/>
    </source>
</evidence>
<keyword evidence="4" id="KW-1185">Reference proteome</keyword>
<sequence length="150" mass="16038">MQGTLTRRRFAQAVLAFAALAAVPLRVFARNDKAFAAVNTDEALKALFGDKPMTVDDSFEFKVPDIAEDGSIVPVTVSTEMEGVKSISLLVDANPNPLSARFHFMPGSVPEFKTRIKMGESSDVRAVIETADALYVSTKNVKVTLGGCGG</sequence>
<dbReference type="InterPro" id="IPR016568">
    <property type="entry name" value="Sulphur_oxidation_SoxY"/>
</dbReference>
<dbReference type="Gene3D" id="2.60.40.2470">
    <property type="entry name" value="SoxY domain"/>
    <property type="match status" value="1"/>
</dbReference>
<dbReference type="Proteomes" id="UP001626537">
    <property type="component" value="Chromosome"/>
</dbReference>
<dbReference type="NCBIfam" id="TIGR04488">
    <property type="entry name" value="SoxY_true_GGCGG"/>
    <property type="match status" value="1"/>
</dbReference>
<evidence type="ECO:0000256" key="1">
    <source>
        <dbReference type="SAM" id="SignalP"/>
    </source>
</evidence>
<dbReference type="InterPro" id="IPR032711">
    <property type="entry name" value="SoxY"/>
</dbReference>
<accession>A0ABZ0I0M7</accession>
<gene>
    <name evidence="3" type="primary">soxY</name>
    <name evidence="3" type="ORF">R0135_12965</name>
</gene>
<keyword evidence="1" id="KW-0732">Signal</keyword>
<dbReference type="PIRSF" id="PIRSF010312">
    <property type="entry name" value="Sulphur_oxidation_SoxY"/>
    <property type="match status" value="1"/>
</dbReference>
<name>A0ABZ0I0M7_9GAMM</name>
<dbReference type="EMBL" id="CP136864">
    <property type="protein sequence ID" value="WOJ92690.1"/>
    <property type="molecule type" value="Genomic_DNA"/>
</dbReference>